<gene>
    <name evidence="7" type="primary">NCL1_47582</name>
    <name evidence="7" type="ORF">TNCT_34471</name>
</gene>
<dbReference type="GO" id="GO:0016020">
    <property type="term" value="C:membrane"/>
    <property type="evidence" value="ECO:0007669"/>
    <property type="project" value="UniProtKB-SubCell"/>
</dbReference>
<keyword evidence="3 5" id="KW-1133">Transmembrane helix</keyword>
<comment type="subcellular location">
    <subcellularLocation>
        <location evidence="1">Membrane</location>
        <topology evidence="1">Multi-pass membrane protein</topology>
    </subcellularLocation>
</comment>
<name>A0A8X6K536_TRICU</name>
<organism evidence="7 8">
    <name type="scientific">Trichonephila clavata</name>
    <name type="common">Joro spider</name>
    <name type="synonym">Nephila clavata</name>
    <dbReference type="NCBI Taxonomy" id="2740835"/>
    <lineage>
        <taxon>Eukaryota</taxon>
        <taxon>Metazoa</taxon>
        <taxon>Ecdysozoa</taxon>
        <taxon>Arthropoda</taxon>
        <taxon>Chelicerata</taxon>
        <taxon>Arachnida</taxon>
        <taxon>Araneae</taxon>
        <taxon>Araneomorphae</taxon>
        <taxon>Entelegynae</taxon>
        <taxon>Araneoidea</taxon>
        <taxon>Nephilidae</taxon>
        <taxon>Trichonephila</taxon>
    </lineage>
</organism>
<dbReference type="InterPro" id="IPR039283">
    <property type="entry name" value="MOSPD1/3"/>
</dbReference>
<dbReference type="Pfam" id="PF00635">
    <property type="entry name" value="Motile_Sperm"/>
    <property type="match status" value="1"/>
</dbReference>
<feature type="domain" description="MSP" evidence="6">
    <location>
        <begin position="52"/>
        <end position="197"/>
    </location>
</feature>
<evidence type="ECO:0000256" key="2">
    <source>
        <dbReference type="ARBA" id="ARBA00022692"/>
    </source>
</evidence>
<dbReference type="AlphaFoldDB" id="A0A8X6K536"/>
<dbReference type="InterPro" id="IPR013783">
    <property type="entry name" value="Ig-like_fold"/>
</dbReference>
<keyword evidence="4 5" id="KW-0472">Membrane</keyword>
<keyword evidence="2 5" id="KW-0812">Transmembrane</keyword>
<keyword evidence="8" id="KW-1185">Reference proteome</keyword>
<evidence type="ECO:0000313" key="8">
    <source>
        <dbReference type="Proteomes" id="UP000887116"/>
    </source>
</evidence>
<sequence length="260" mass="29031">MNAKAVNLHTGLLEATTRGGQSREKHLINDRILCKGSLMHETSGNENKLPLPVFISPSQQITFYADDPTTYTQHLSIMNPFDFFVKFKILVSSQDCSKYTVNISCGTIKPHHTATVTLYHTAVNPNNVNIIDKVRVVMYSTVQQARISGKRDLSVVLLECAPKERLHSQEVDQFQQLEASSAAQGLLRQQPLPVPIVQEQRSNNKIIYMVAIILGIITLAMPKEGDVSEYFPNILPRPTSEMKLMVSFLLGVITVLLLQS</sequence>
<dbReference type="Proteomes" id="UP000887116">
    <property type="component" value="Unassembled WGS sequence"/>
</dbReference>
<evidence type="ECO:0000256" key="3">
    <source>
        <dbReference type="ARBA" id="ARBA00022989"/>
    </source>
</evidence>
<dbReference type="InterPro" id="IPR000535">
    <property type="entry name" value="MSP_dom"/>
</dbReference>
<dbReference type="OrthoDB" id="10022288at2759"/>
<evidence type="ECO:0000313" key="7">
    <source>
        <dbReference type="EMBL" id="GFQ64265.1"/>
    </source>
</evidence>
<dbReference type="PANTHER" id="PTHR34441:SF1">
    <property type="entry name" value="MOTILE SPERM DOMAIN-CONTAINING 1"/>
    <property type="match status" value="1"/>
</dbReference>
<comment type="caution">
    <text evidence="7">The sequence shown here is derived from an EMBL/GenBank/DDBJ whole genome shotgun (WGS) entry which is preliminary data.</text>
</comment>
<dbReference type="PROSITE" id="PS50202">
    <property type="entry name" value="MSP"/>
    <property type="match status" value="1"/>
</dbReference>
<dbReference type="Gene3D" id="2.60.40.10">
    <property type="entry name" value="Immunoglobulins"/>
    <property type="match status" value="1"/>
</dbReference>
<accession>A0A8X6K536</accession>
<evidence type="ECO:0000259" key="6">
    <source>
        <dbReference type="PROSITE" id="PS50202"/>
    </source>
</evidence>
<dbReference type="EMBL" id="BMAO01010026">
    <property type="protein sequence ID" value="GFQ64265.1"/>
    <property type="molecule type" value="Genomic_DNA"/>
</dbReference>
<dbReference type="GO" id="GO:0005737">
    <property type="term" value="C:cytoplasm"/>
    <property type="evidence" value="ECO:0007669"/>
    <property type="project" value="TreeGrafter"/>
</dbReference>
<proteinExistence type="predicted"/>
<evidence type="ECO:0000256" key="1">
    <source>
        <dbReference type="ARBA" id="ARBA00004141"/>
    </source>
</evidence>
<evidence type="ECO:0000256" key="4">
    <source>
        <dbReference type="ARBA" id="ARBA00023136"/>
    </source>
</evidence>
<evidence type="ECO:0000256" key="5">
    <source>
        <dbReference type="SAM" id="Phobius"/>
    </source>
</evidence>
<reference evidence="7" key="1">
    <citation type="submission" date="2020-07" db="EMBL/GenBank/DDBJ databases">
        <title>Multicomponent nature underlies the extraordinary mechanical properties of spider dragline silk.</title>
        <authorList>
            <person name="Kono N."/>
            <person name="Nakamura H."/>
            <person name="Mori M."/>
            <person name="Yoshida Y."/>
            <person name="Ohtoshi R."/>
            <person name="Malay A.D."/>
            <person name="Moran D.A.P."/>
            <person name="Tomita M."/>
            <person name="Numata K."/>
            <person name="Arakawa K."/>
        </authorList>
    </citation>
    <scope>NUCLEOTIDE SEQUENCE</scope>
</reference>
<dbReference type="InterPro" id="IPR008962">
    <property type="entry name" value="PapD-like_sf"/>
</dbReference>
<feature type="transmembrane region" description="Helical" evidence="5">
    <location>
        <begin position="242"/>
        <end position="258"/>
    </location>
</feature>
<dbReference type="SUPFAM" id="SSF49354">
    <property type="entry name" value="PapD-like"/>
    <property type="match status" value="1"/>
</dbReference>
<protein>
    <submittedName>
        <fullName evidence="7">Motile sperm domain-containing protein 1</fullName>
    </submittedName>
</protein>
<dbReference type="PANTHER" id="PTHR34441">
    <property type="entry name" value="MOTILE SPERM DOMAIN-CONTAINING PROTEIN 1"/>
    <property type="match status" value="1"/>
</dbReference>
<feature type="transmembrane region" description="Helical" evidence="5">
    <location>
        <begin position="206"/>
        <end position="222"/>
    </location>
</feature>